<name>A0A1G2GX12_9BACT</name>
<reference evidence="1 2" key="1">
    <citation type="journal article" date="2016" name="Nat. Commun.">
        <title>Thousands of microbial genomes shed light on interconnected biogeochemical processes in an aquifer system.</title>
        <authorList>
            <person name="Anantharaman K."/>
            <person name="Brown C.T."/>
            <person name="Hug L.A."/>
            <person name="Sharon I."/>
            <person name="Castelle C.J."/>
            <person name="Probst A.J."/>
            <person name="Thomas B.C."/>
            <person name="Singh A."/>
            <person name="Wilkins M.J."/>
            <person name="Karaoz U."/>
            <person name="Brodie E.L."/>
            <person name="Williams K.H."/>
            <person name="Hubbard S.S."/>
            <person name="Banfield J.F."/>
        </authorList>
    </citation>
    <scope>NUCLEOTIDE SEQUENCE [LARGE SCALE GENOMIC DNA]</scope>
</reference>
<organism evidence="1 2">
    <name type="scientific">Candidatus Ryanbacteria bacterium RIFCSPLOWO2_01_FULL_48_26</name>
    <dbReference type="NCBI Taxonomy" id="1802126"/>
    <lineage>
        <taxon>Bacteria</taxon>
        <taxon>Candidatus Ryaniibacteriota</taxon>
    </lineage>
</organism>
<sequence>MTTKEPFDMIQNKRYEALIKKIEEMKSSGTVDLSTEEDLSLAVMNLISLEEHFFFTAEKTGKQEYFDWLNEVRHVRKALLGRMIDSHEGETWCVSKHLLATTMRLMEVGTKLKSDGKEDKAKETFDYAYRMYSLFWALRLKLIDTKGLKKVAAEEKPWTLQDIVSKLVDCCDE</sequence>
<evidence type="ECO:0000313" key="1">
    <source>
        <dbReference type="EMBL" id="OGZ54744.1"/>
    </source>
</evidence>
<comment type="caution">
    <text evidence="1">The sequence shown here is derived from an EMBL/GenBank/DDBJ whole genome shotgun (WGS) entry which is preliminary data.</text>
</comment>
<gene>
    <name evidence="1" type="ORF">A3B25_01650</name>
</gene>
<dbReference type="STRING" id="1802126.A3B25_01650"/>
<protein>
    <submittedName>
        <fullName evidence="1">Uncharacterized protein</fullName>
    </submittedName>
</protein>
<evidence type="ECO:0000313" key="2">
    <source>
        <dbReference type="Proteomes" id="UP000179106"/>
    </source>
</evidence>
<accession>A0A1G2GX12</accession>
<proteinExistence type="predicted"/>
<dbReference type="Proteomes" id="UP000179106">
    <property type="component" value="Unassembled WGS sequence"/>
</dbReference>
<dbReference type="EMBL" id="MHNW01000002">
    <property type="protein sequence ID" value="OGZ54744.1"/>
    <property type="molecule type" value="Genomic_DNA"/>
</dbReference>
<dbReference type="AlphaFoldDB" id="A0A1G2GX12"/>